<dbReference type="InterPro" id="IPR025160">
    <property type="entry name" value="AATF"/>
</dbReference>
<evidence type="ECO:0000313" key="4">
    <source>
        <dbReference type="Proteomes" id="UP000316621"/>
    </source>
</evidence>
<gene>
    <name evidence="3" type="ORF">C5167_039672</name>
</gene>
<dbReference type="InterPro" id="IPR039223">
    <property type="entry name" value="AATF/Bfr2"/>
</dbReference>
<dbReference type="GO" id="GO:0005730">
    <property type="term" value="C:nucleolus"/>
    <property type="evidence" value="ECO:0007669"/>
    <property type="project" value="TreeGrafter"/>
</dbReference>
<dbReference type="OMA" id="LEHEHAC"/>
<dbReference type="AlphaFoldDB" id="A0A4Y7ICS6"/>
<reference evidence="3 4" key="1">
    <citation type="journal article" date="2018" name="Science">
        <title>The opium poppy genome and morphinan production.</title>
        <authorList>
            <person name="Guo L."/>
            <person name="Winzer T."/>
            <person name="Yang X."/>
            <person name="Li Y."/>
            <person name="Ning Z."/>
            <person name="He Z."/>
            <person name="Teodor R."/>
            <person name="Lu Y."/>
            <person name="Bowser T.A."/>
            <person name="Graham I.A."/>
            <person name="Ye K."/>
        </authorList>
    </citation>
    <scope>NUCLEOTIDE SEQUENCE [LARGE SCALE GENOMIC DNA]</scope>
    <source>
        <strain evidence="4">cv. HN1</strain>
        <tissue evidence="3">Leaves</tissue>
    </source>
</reference>
<organism evidence="3 4">
    <name type="scientific">Papaver somniferum</name>
    <name type="common">Opium poppy</name>
    <dbReference type="NCBI Taxonomy" id="3469"/>
    <lineage>
        <taxon>Eukaryota</taxon>
        <taxon>Viridiplantae</taxon>
        <taxon>Streptophyta</taxon>
        <taxon>Embryophyta</taxon>
        <taxon>Tracheophyta</taxon>
        <taxon>Spermatophyta</taxon>
        <taxon>Magnoliopsida</taxon>
        <taxon>Ranunculales</taxon>
        <taxon>Papaveraceae</taxon>
        <taxon>Papaveroideae</taxon>
        <taxon>Papaver</taxon>
    </lineage>
</organism>
<evidence type="ECO:0000259" key="2">
    <source>
        <dbReference type="Pfam" id="PF13339"/>
    </source>
</evidence>
<accession>A0A4Y7ICS6</accession>
<protein>
    <recommendedName>
        <fullName evidence="2">AATF leucine zipper-containing domain-containing protein</fullName>
    </recommendedName>
</protein>
<sequence>MGFVSNKSRRVRVPDASSEEESDPEMNMYEEEEEEEDTEEEEEEEEEEGKEEEGGDTEEEQEEGEEDDDDEEEEEDDKERIKAQKDDEMEELEKLVLDIRQEQQDIMKNLKHHKNEDILKGQAVKNQKVLWDKTLEFRFLLQKPFSSSNKLPKEPHRSSFCDSEKATNKAYLDLITSSEQTINCLLELQEALLEKNPHVVQNTDEGNLLRKQNDQRVWMRGLTKNGYLFNKCIRERTTENFTYLVFINLEHEHACCLFKGVPHNCCLTYPEKRFTSFRNSSIDKWQRNAQVGTGVAGIKGRLHAFNQNISEQVAWGIQAE</sequence>
<keyword evidence="4" id="KW-1185">Reference proteome</keyword>
<dbReference type="Gramene" id="RZC46723">
    <property type="protein sequence ID" value="RZC46723"/>
    <property type="gene ID" value="C5167_039672"/>
</dbReference>
<dbReference type="Pfam" id="PF13339">
    <property type="entry name" value="AATF-Che1"/>
    <property type="match status" value="1"/>
</dbReference>
<dbReference type="PANTHER" id="PTHR15565:SF0">
    <property type="entry name" value="PROTEIN AATF"/>
    <property type="match status" value="1"/>
</dbReference>
<feature type="domain" description="AATF leucine zipper-containing" evidence="2">
    <location>
        <begin position="117"/>
        <end position="207"/>
    </location>
</feature>
<evidence type="ECO:0000256" key="1">
    <source>
        <dbReference type="SAM" id="MobiDB-lite"/>
    </source>
</evidence>
<dbReference type="STRING" id="3469.A0A4Y7ICS6"/>
<name>A0A4Y7ICS6_PAPSO</name>
<evidence type="ECO:0000313" key="3">
    <source>
        <dbReference type="EMBL" id="RZC46723.1"/>
    </source>
</evidence>
<dbReference type="Proteomes" id="UP000316621">
    <property type="component" value="Chromosome 1"/>
</dbReference>
<feature type="compositionally biased region" description="Acidic residues" evidence="1">
    <location>
        <begin position="17"/>
        <end position="77"/>
    </location>
</feature>
<proteinExistence type="predicted"/>
<dbReference type="PANTHER" id="PTHR15565">
    <property type="entry name" value="AATF PROTEIN APOPTOSIS ANTAGONIZING TRANSCRIPTION FACTOR"/>
    <property type="match status" value="1"/>
</dbReference>
<feature type="compositionally biased region" description="Basic and acidic residues" evidence="1">
    <location>
        <begin position="78"/>
        <end position="87"/>
    </location>
</feature>
<feature type="region of interest" description="Disordered" evidence="1">
    <location>
        <begin position="1"/>
        <end position="87"/>
    </location>
</feature>
<dbReference type="EMBL" id="CM010715">
    <property type="protein sequence ID" value="RZC46723.1"/>
    <property type="molecule type" value="Genomic_DNA"/>
</dbReference>